<dbReference type="Proteomes" id="UP000219193">
    <property type="component" value="Unassembled WGS sequence"/>
</dbReference>
<gene>
    <name evidence="1" type="ORF">SAMN06296241_3194</name>
</gene>
<evidence type="ECO:0000313" key="2">
    <source>
        <dbReference type="Proteomes" id="UP000219193"/>
    </source>
</evidence>
<evidence type="ECO:0000313" key="1">
    <source>
        <dbReference type="EMBL" id="SOC81613.1"/>
    </source>
</evidence>
<keyword evidence="2" id="KW-1185">Reference proteome</keyword>
<evidence type="ECO:0008006" key="3">
    <source>
        <dbReference type="Google" id="ProtNLM"/>
    </source>
</evidence>
<dbReference type="PROSITE" id="PS51257">
    <property type="entry name" value="PROKAR_LIPOPROTEIN"/>
    <property type="match status" value="1"/>
</dbReference>
<name>A0A285X8H0_9FLAO</name>
<sequence>MTFLTKHETNQSKMKLPTTPLAILLVILFSSCALRPIPSEHTLVQMDKEQTTLDNLGNGKILIYNDANILHTGDNTSQLNIVLDGKNLGQLRAKDYVIVNLPNGKHIFNLRHLDLVNMRSEHEVTVTDTVKVIRVKPTVTSNKLEVTNELPTNWKKYDYMNPGN</sequence>
<dbReference type="EMBL" id="OCMF01000006">
    <property type="protein sequence ID" value="SOC81613.1"/>
    <property type="molecule type" value="Genomic_DNA"/>
</dbReference>
<proteinExistence type="predicted"/>
<reference evidence="2" key="1">
    <citation type="submission" date="2017-09" db="EMBL/GenBank/DDBJ databases">
        <authorList>
            <person name="Varghese N."/>
            <person name="Submissions S."/>
        </authorList>
    </citation>
    <scope>NUCLEOTIDE SEQUENCE [LARGE SCALE GENOMIC DNA]</scope>
    <source>
        <strain evidence="2">CGMCC 1.12641</strain>
    </source>
</reference>
<dbReference type="AlphaFoldDB" id="A0A285X8H0"/>
<accession>A0A285X8H0</accession>
<organism evidence="1 2">
    <name type="scientific">Salinimicrobium sediminis</name>
    <dbReference type="NCBI Taxonomy" id="1343891"/>
    <lineage>
        <taxon>Bacteria</taxon>
        <taxon>Pseudomonadati</taxon>
        <taxon>Bacteroidota</taxon>
        <taxon>Flavobacteriia</taxon>
        <taxon>Flavobacteriales</taxon>
        <taxon>Flavobacteriaceae</taxon>
        <taxon>Salinimicrobium</taxon>
    </lineage>
</organism>
<protein>
    <recommendedName>
        <fullName evidence="3">DUF2846 domain-containing protein</fullName>
    </recommendedName>
</protein>